<organism evidence="1 2">
    <name type="scientific">Flaviflexus equikiangi</name>
    <dbReference type="NCBI Taxonomy" id="2758573"/>
    <lineage>
        <taxon>Bacteria</taxon>
        <taxon>Bacillati</taxon>
        <taxon>Actinomycetota</taxon>
        <taxon>Actinomycetes</taxon>
        <taxon>Actinomycetales</taxon>
        <taxon>Actinomycetaceae</taxon>
        <taxon>Flaviflexus</taxon>
    </lineage>
</organism>
<dbReference type="RefSeq" id="WP_204736203.1">
    <property type="nucleotide sequence ID" value="NZ_CP059676.1"/>
</dbReference>
<dbReference type="Pfam" id="PF11662">
    <property type="entry name" value="DUF3263"/>
    <property type="match status" value="1"/>
</dbReference>
<protein>
    <submittedName>
        <fullName evidence="1">DUF3263 domain-containing protein</fullName>
    </submittedName>
</protein>
<reference evidence="2" key="1">
    <citation type="submission" date="2021-02" db="EMBL/GenBank/DDBJ databases">
        <title>Leucobacter sp. CX169.</title>
        <authorList>
            <person name="Cheng Y."/>
        </authorList>
    </citation>
    <scope>NUCLEOTIDE SEQUENCE [LARGE SCALE GENOMIC DNA]</scope>
    <source>
        <strain evidence="2">JY899</strain>
    </source>
</reference>
<sequence>MADLSDEDLLVLELEDTWQDRFPTKAEAIRQTLGWSTTKYHIRLNRLLDDTAAIYAKPVTVGRLRRLREARAAERGTTSAHSAS</sequence>
<comment type="caution">
    <text evidence="1">The sequence shown here is derived from an EMBL/GenBank/DDBJ whole genome shotgun (WGS) entry which is preliminary data.</text>
</comment>
<evidence type="ECO:0000313" key="1">
    <source>
        <dbReference type="EMBL" id="MBM9432436.1"/>
    </source>
</evidence>
<dbReference type="InterPro" id="IPR021678">
    <property type="entry name" value="DUF3263"/>
</dbReference>
<accession>A0ABS2TCS1</accession>
<dbReference type="EMBL" id="JAFFJS010000001">
    <property type="protein sequence ID" value="MBM9432436.1"/>
    <property type="molecule type" value="Genomic_DNA"/>
</dbReference>
<keyword evidence="2" id="KW-1185">Reference proteome</keyword>
<gene>
    <name evidence="1" type="ORF">JVW63_01755</name>
</gene>
<name>A0ABS2TCS1_9ACTO</name>
<dbReference type="Proteomes" id="UP000705983">
    <property type="component" value="Unassembled WGS sequence"/>
</dbReference>
<proteinExistence type="predicted"/>
<evidence type="ECO:0000313" key="2">
    <source>
        <dbReference type="Proteomes" id="UP000705983"/>
    </source>
</evidence>